<dbReference type="RefSeq" id="WP_183656192.1">
    <property type="nucleotide sequence ID" value="NZ_BAAAXX010000046.1"/>
</dbReference>
<evidence type="ECO:0000313" key="3">
    <source>
        <dbReference type="Proteomes" id="UP000579945"/>
    </source>
</evidence>
<name>A0A7W5VFD5_9ACTN</name>
<evidence type="ECO:0000313" key="2">
    <source>
        <dbReference type="EMBL" id="MBB3730920.1"/>
    </source>
</evidence>
<sequence>MIMRIAATALLVTALLPASAHAATLVTGPDGNRATIRASIDGHHKLTVLLPSVTDRHRSRCTWVVLLVRRTDGHRRTVPEWRSATNRNCTNRTVALPTFTRGDVKRAWAQLCVSRSAPTRPCSRSWTRLV</sequence>
<dbReference type="Proteomes" id="UP000579945">
    <property type="component" value="Unassembled WGS sequence"/>
</dbReference>
<gene>
    <name evidence="2" type="ORF">FHR33_006780</name>
</gene>
<keyword evidence="3" id="KW-1185">Reference proteome</keyword>
<proteinExistence type="predicted"/>
<protein>
    <recommendedName>
        <fullName evidence="4">Secreted protein</fullName>
    </recommendedName>
</protein>
<organism evidence="2 3">
    <name type="scientific">Nonomuraea dietziae</name>
    <dbReference type="NCBI Taxonomy" id="65515"/>
    <lineage>
        <taxon>Bacteria</taxon>
        <taxon>Bacillati</taxon>
        <taxon>Actinomycetota</taxon>
        <taxon>Actinomycetes</taxon>
        <taxon>Streptosporangiales</taxon>
        <taxon>Streptosporangiaceae</taxon>
        <taxon>Nonomuraea</taxon>
    </lineage>
</organism>
<accession>A0A7W5VFD5</accession>
<dbReference type="AlphaFoldDB" id="A0A7W5VFD5"/>
<dbReference type="GeneID" id="95393042"/>
<feature type="chain" id="PRO_5030686330" description="Secreted protein" evidence="1">
    <location>
        <begin position="23"/>
        <end position="130"/>
    </location>
</feature>
<evidence type="ECO:0008006" key="4">
    <source>
        <dbReference type="Google" id="ProtNLM"/>
    </source>
</evidence>
<reference evidence="2 3" key="1">
    <citation type="submission" date="2020-08" db="EMBL/GenBank/DDBJ databases">
        <title>Sequencing the genomes of 1000 actinobacteria strains.</title>
        <authorList>
            <person name="Klenk H.-P."/>
        </authorList>
    </citation>
    <scope>NUCLEOTIDE SEQUENCE [LARGE SCALE GENOMIC DNA]</scope>
    <source>
        <strain evidence="2 3">DSM 44320</strain>
    </source>
</reference>
<keyword evidence="1" id="KW-0732">Signal</keyword>
<evidence type="ECO:0000256" key="1">
    <source>
        <dbReference type="SAM" id="SignalP"/>
    </source>
</evidence>
<comment type="caution">
    <text evidence="2">The sequence shown here is derived from an EMBL/GenBank/DDBJ whole genome shotgun (WGS) entry which is preliminary data.</text>
</comment>
<dbReference type="EMBL" id="JACIBV010000001">
    <property type="protein sequence ID" value="MBB3730920.1"/>
    <property type="molecule type" value="Genomic_DNA"/>
</dbReference>
<feature type="signal peptide" evidence="1">
    <location>
        <begin position="1"/>
        <end position="22"/>
    </location>
</feature>